<dbReference type="InterPro" id="IPR011990">
    <property type="entry name" value="TPR-like_helical_dom_sf"/>
</dbReference>
<dbReference type="EMBL" id="CP002896">
    <property type="protein sequence ID" value="AEK43626.1"/>
    <property type="molecule type" value="Genomic_DNA"/>
</dbReference>
<keyword evidence="3" id="KW-1185">Reference proteome</keyword>
<proteinExistence type="predicted"/>
<dbReference type="GeneID" id="92872766"/>
<dbReference type="Pfam" id="PF13374">
    <property type="entry name" value="TPR_10"/>
    <property type="match status" value="1"/>
</dbReference>
<accession>A0A9R0NZP9</accession>
<dbReference type="PANTHER" id="PTHR46082">
    <property type="entry name" value="ATP/GTP-BINDING PROTEIN-RELATED"/>
    <property type="match status" value="1"/>
</dbReference>
<sequence>MFRFFLVDEPITGDLTYFGRRHAQHGQLQLNLPETTSIQALAVAQAARLLAATGWTADTYLNLLTQRTDELLARQAPAAGDPVSLTAAWTVSFDQLARDHPAALYTLTLLAWLAPEPVPLTLLTHQAGEAGTIAQDPLAFAELTTTLRIRGMAEVTTTTIQLHRVPAALLRARTRRDITADDDQDATWPVTTVRLLAAGLPEDPWINPPSWPSWRALLPHLLFACDPERPWQPVTTEVAYLLSRVAAYLQTRGDARTALPLFQRAYRLLKDLYGEDHSSTLSVASSLAVALSELGKHQQARELHEDVLTRRKRVLGDDHPDTLNSASNLAVDLSKLGKYGQARELDEDTLARSKRVLGDDHPDTLTGASNLAVALSELGEHQRARELSEDTLARLKRVLGDDHPTTLTTAGHLALALNKLGEYGQARELSEDTFARLKRVLGGDRLSALTTAGNPAADRKALDDGEDAPE</sequence>
<evidence type="ECO:0000313" key="2">
    <source>
        <dbReference type="EMBL" id="AEK43626.1"/>
    </source>
</evidence>
<name>A0A9R0NZP9_AMYMS</name>
<reference evidence="2 3" key="1">
    <citation type="journal article" date="2011" name="J. Bacteriol.">
        <title>Whole genome sequence of the rifamycin B-producing strain Amycolatopsis mediterranei S699.</title>
        <authorList>
            <person name="Verma M."/>
            <person name="Kaur J."/>
            <person name="Kumar M."/>
            <person name="Kumari K."/>
            <person name="Saxena A."/>
            <person name="Anand S."/>
            <person name="Nigam A."/>
            <person name="Ravi V."/>
            <person name="Raghuvanshi S."/>
            <person name="Khurana P."/>
            <person name="Tyagi A.K."/>
            <person name="Khurana J.P."/>
            <person name="Lal R."/>
        </authorList>
    </citation>
    <scope>NUCLEOTIDE SEQUENCE [LARGE SCALE GENOMIC DNA]</scope>
    <source>
        <strain evidence="2 3">S699</strain>
    </source>
</reference>
<dbReference type="Proteomes" id="UP000006138">
    <property type="component" value="Chromosome"/>
</dbReference>
<dbReference type="Gene3D" id="1.25.40.10">
    <property type="entry name" value="Tetratricopeptide repeat domain"/>
    <property type="match status" value="1"/>
</dbReference>
<evidence type="ECO:0008006" key="4">
    <source>
        <dbReference type="Google" id="ProtNLM"/>
    </source>
</evidence>
<dbReference type="PANTHER" id="PTHR46082:SF6">
    <property type="entry name" value="AAA+ ATPASE DOMAIN-CONTAINING PROTEIN-RELATED"/>
    <property type="match status" value="1"/>
</dbReference>
<dbReference type="Pfam" id="PF13424">
    <property type="entry name" value="TPR_12"/>
    <property type="match status" value="2"/>
</dbReference>
<evidence type="ECO:0000313" key="3">
    <source>
        <dbReference type="Proteomes" id="UP000006138"/>
    </source>
</evidence>
<dbReference type="InterPro" id="IPR053137">
    <property type="entry name" value="NLR-like"/>
</dbReference>
<dbReference type="KEGG" id="amn:RAM_25740"/>
<feature type="region of interest" description="Disordered" evidence="1">
    <location>
        <begin position="448"/>
        <end position="470"/>
    </location>
</feature>
<evidence type="ECO:0000256" key="1">
    <source>
        <dbReference type="SAM" id="MobiDB-lite"/>
    </source>
</evidence>
<dbReference type="SUPFAM" id="SSF48452">
    <property type="entry name" value="TPR-like"/>
    <property type="match status" value="2"/>
</dbReference>
<dbReference type="RefSeq" id="WP_014467195.1">
    <property type="nucleotide sequence ID" value="NC_017186.1"/>
</dbReference>
<gene>
    <name evidence="2" type="ordered locus">RAM_25740</name>
</gene>
<protein>
    <recommendedName>
        <fullName evidence="4">Tetratricopeptide repeat protein</fullName>
    </recommendedName>
</protein>
<organism evidence="2 3">
    <name type="scientific">Amycolatopsis mediterranei (strain S699)</name>
    <name type="common">Nocardia mediterranei</name>
    <dbReference type="NCBI Taxonomy" id="713604"/>
    <lineage>
        <taxon>Bacteria</taxon>
        <taxon>Bacillati</taxon>
        <taxon>Actinomycetota</taxon>
        <taxon>Actinomycetes</taxon>
        <taxon>Pseudonocardiales</taxon>
        <taxon>Pseudonocardiaceae</taxon>
        <taxon>Amycolatopsis</taxon>
    </lineage>
</organism>
<dbReference type="AlphaFoldDB" id="A0A9R0NZP9"/>